<evidence type="ECO:0000256" key="1">
    <source>
        <dbReference type="SAM" id="Phobius"/>
    </source>
</evidence>
<protein>
    <submittedName>
        <fullName evidence="2">Uncharacterized protein</fullName>
    </submittedName>
</protein>
<keyword evidence="3" id="KW-1185">Reference proteome</keyword>
<feature type="transmembrane region" description="Helical" evidence="1">
    <location>
        <begin position="385"/>
        <end position="404"/>
    </location>
</feature>
<evidence type="ECO:0000313" key="3">
    <source>
        <dbReference type="Proteomes" id="UP000683139"/>
    </source>
</evidence>
<reference evidence="2" key="1">
    <citation type="submission" date="2021-03" db="EMBL/GenBank/DDBJ databases">
        <title>Antimicrobial resistance genes in bacteria isolated from Japanese honey, and their potential for conferring macrolide and lincosamide resistance in the American foulbrood pathogen Paenibacillus larvae.</title>
        <authorList>
            <person name="Okamoto M."/>
            <person name="Kumagai M."/>
            <person name="Kanamori H."/>
            <person name="Takamatsu D."/>
        </authorList>
    </citation>
    <scope>NUCLEOTIDE SEQUENCE</scope>
    <source>
        <strain evidence="2">J40TS1</strain>
    </source>
</reference>
<feature type="transmembrane region" description="Helical" evidence="1">
    <location>
        <begin position="205"/>
        <end position="225"/>
    </location>
</feature>
<keyword evidence="1" id="KW-0812">Transmembrane</keyword>
<accession>A0A919YZ08</accession>
<keyword evidence="1" id="KW-0472">Membrane</keyword>
<feature type="transmembrane region" description="Helical" evidence="1">
    <location>
        <begin position="436"/>
        <end position="454"/>
    </location>
</feature>
<feature type="transmembrane region" description="Helical" evidence="1">
    <location>
        <begin position="137"/>
        <end position="161"/>
    </location>
</feature>
<feature type="transmembrane region" description="Helical" evidence="1">
    <location>
        <begin position="460"/>
        <end position="476"/>
    </location>
</feature>
<feature type="transmembrane region" description="Helical" evidence="1">
    <location>
        <begin position="167"/>
        <end position="193"/>
    </location>
</feature>
<feature type="transmembrane region" description="Helical" evidence="1">
    <location>
        <begin position="66"/>
        <end position="84"/>
    </location>
</feature>
<dbReference type="EMBL" id="BOSE01000014">
    <property type="protein sequence ID" value="GIP19353.1"/>
    <property type="molecule type" value="Genomic_DNA"/>
</dbReference>
<name>A0A919YZ08_9BACL</name>
<dbReference type="Proteomes" id="UP000683139">
    <property type="component" value="Unassembled WGS sequence"/>
</dbReference>
<feature type="transmembrane region" description="Helical" evidence="1">
    <location>
        <begin position="351"/>
        <end position="373"/>
    </location>
</feature>
<gene>
    <name evidence="2" type="ORF">J40TS1_49950</name>
</gene>
<feature type="transmembrane region" description="Helical" evidence="1">
    <location>
        <begin position="269"/>
        <end position="291"/>
    </location>
</feature>
<feature type="transmembrane region" description="Helical" evidence="1">
    <location>
        <begin position="521"/>
        <end position="538"/>
    </location>
</feature>
<keyword evidence="1" id="KW-1133">Transmembrane helix</keyword>
<evidence type="ECO:0000313" key="2">
    <source>
        <dbReference type="EMBL" id="GIP19353.1"/>
    </source>
</evidence>
<proteinExistence type="predicted"/>
<dbReference type="RefSeq" id="WP_213520003.1">
    <property type="nucleotide sequence ID" value="NZ_BOSE01000014.1"/>
</dbReference>
<dbReference type="AlphaFoldDB" id="A0A919YZ08"/>
<feature type="transmembrane region" description="Helical" evidence="1">
    <location>
        <begin position="90"/>
        <end position="116"/>
    </location>
</feature>
<comment type="caution">
    <text evidence="2">The sequence shown here is derived from an EMBL/GenBank/DDBJ whole genome shotgun (WGS) entry which is preliminary data.</text>
</comment>
<sequence>MNDFVMLKLLDRFQPLFAKLGVDYGAMRLILRMKLTMDRRRASTLFNASSGGADAEKETNHFIKSMLLYGVMGLLIMPVLLLELPPFFKMTIVFALLMFMIMMALISDFSTVLLDLRDKTVLLTKPVAPRTVAMAKLVHIVFYLLGLSGAFAAAPLVAIAIRHGLLHMALFAVELLGAVVLVLTFTALVYLTMLRLFDGEKLKDMINYAQIGFSVVMMVGYQFAIRSFEFASLAPEFEPKLWQLLVPPVWFGAPFGWLSGGVEAGGGGFVATLSAMAFVVPVLALVVYVKLMPTFENSLQKLSQAGAVRTKGKRRLGDALARALTTHGEERTFFQFATAMMGKEREFKLKSYPSVALGIVFPVIYLFIGADGFSLESLSTGRGYLAIYLAMLAIPSVVMILRYASGYKGAWIYQVTPVRDYGLAHRGTLKAFLVKMYMPCFLVVGIFMILVFGLRIVPDLAVALLASMLFTVICWLPVREVMPFSEPFQTGRGSDALMIVPLMLLLGAFAGVHYLCTFFDFGVWLYGAVLAALNVWVWRNGFGARRRGSG</sequence>
<feature type="transmembrane region" description="Helical" evidence="1">
    <location>
        <begin position="496"/>
        <end position="515"/>
    </location>
</feature>
<organism evidence="2 3">
    <name type="scientific">Paenibacillus montaniterrae</name>
    <dbReference type="NCBI Taxonomy" id="429341"/>
    <lineage>
        <taxon>Bacteria</taxon>
        <taxon>Bacillati</taxon>
        <taxon>Bacillota</taxon>
        <taxon>Bacilli</taxon>
        <taxon>Bacillales</taxon>
        <taxon>Paenibacillaceae</taxon>
        <taxon>Paenibacillus</taxon>
    </lineage>
</organism>